<evidence type="ECO:0000313" key="2">
    <source>
        <dbReference type="Proteomes" id="UP000507140"/>
    </source>
</evidence>
<reference evidence="1 2" key="1">
    <citation type="submission" date="2020-04" db="EMBL/GenBank/DDBJ databases">
        <authorList>
            <person name="De Canck E."/>
        </authorList>
    </citation>
    <scope>NUCLEOTIDE SEQUENCE [LARGE SCALE GENOMIC DNA]</scope>
    <source>
        <strain evidence="1 2">LMG 3415</strain>
    </source>
</reference>
<gene>
    <name evidence="1" type="ORF">LMG3415_05142</name>
</gene>
<sequence length="328" mass="36206">MLATVLHGQRARRPYGASRCRSTFRPRLTPLTRRRACTGSQYRLISPSNRWRIQTTDFSGMEEETMRMRSHPRPPLARMTILARDIADQMSANLIDPLLSVPTCLELVAAARNYGSYAAYTQAVKNNGEQADFARSQCWLVDAHFVAPRITTLGLDSSMDTANLVYALQLAVCDLARDPERPIYVATSPQAYFEIALESIVEPAITAALNPRSRSRGHPVPLVSTSPDLQVQYGSLALSKVGPQPSRVGGWLRASFFGTAEDWEAESDFSDDHGFIARVRLRRLGRQIYTACQAEILVFDDVLGYGYRPDLGSDPDGLASLIASSGPP</sequence>
<organism evidence="1 2">
    <name type="scientific">Achromobacter mucicolens</name>
    <dbReference type="NCBI Taxonomy" id="1389922"/>
    <lineage>
        <taxon>Bacteria</taxon>
        <taxon>Pseudomonadati</taxon>
        <taxon>Pseudomonadota</taxon>
        <taxon>Betaproteobacteria</taxon>
        <taxon>Burkholderiales</taxon>
        <taxon>Alcaligenaceae</taxon>
        <taxon>Achromobacter</taxon>
    </lineage>
</organism>
<dbReference type="Proteomes" id="UP000507140">
    <property type="component" value="Unassembled WGS sequence"/>
</dbReference>
<comment type="caution">
    <text evidence="1">The sequence shown here is derived from an EMBL/GenBank/DDBJ whole genome shotgun (WGS) entry which is preliminary data.</text>
</comment>
<keyword evidence="2" id="KW-1185">Reference proteome</keyword>
<evidence type="ECO:0000313" key="1">
    <source>
        <dbReference type="EMBL" id="CAB3914240.1"/>
    </source>
</evidence>
<accession>A0ABM8LK71</accession>
<proteinExistence type="predicted"/>
<dbReference type="EMBL" id="CADIKR010000008">
    <property type="protein sequence ID" value="CAB3914240.1"/>
    <property type="molecule type" value="Genomic_DNA"/>
</dbReference>
<protein>
    <submittedName>
        <fullName evidence="1">Uncharacterized protein</fullName>
    </submittedName>
</protein>
<name>A0ABM8LK71_9BURK</name>